<protein>
    <submittedName>
        <fullName evidence="3">Uncharacterized protein</fullName>
    </submittedName>
</protein>
<evidence type="ECO:0000256" key="1">
    <source>
        <dbReference type="SAM" id="MobiDB-lite"/>
    </source>
</evidence>
<feature type="region of interest" description="Disordered" evidence="1">
    <location>
        <begin position="451"/>
        <end position="484"/>
    </location>
</feature>
<accession>A0A914I7H8</accession>
<feature type="region of interest" description="Disordered" evidence="1">
    <location>
        <begin position="263"/>
        <end position="315"/>
    </location>
</feature>
<evidence type="ECO:0000313" key="3">
    <source>
        <dbReference type="WBParaSite" id="Gr19_v10_g7344.t2"/>
    </source>
</evidence>
<dbReference type="AlphaFoldDB" id="A0A914I7H8"/>
<feature type="compositionally biased region" description="Pro residues" evidence="1">
    <location>
        <begin position="370"/>
        <end position="379"/>
    </location>
</feature>
<dbReference type="Proteomes" id="UP000887572">
    <property type="component" value="Unplaced"/>
</dbReference>
<reference evidence="3" key="1">
    <citation type="submission" date="2022-11" db="UniProtKB">
        <authorList>
            <consortium name="WormBaseParasite"/>
        </authorList>
    </citation>
    <scope>IDENTIFICATION</scope>
</reference>
<name>A0A914I7H8_GLORO</name>
<proteinExistence type="predicted"/>
<organism evidence="2 3">
    <name type="scientific">Globodera rostochiensis</name>
    <name type="common">Golden nematode worm</name>
    <name type="synonym">Heterodera rostochiensis</name>
    <dbReference type="NCBI Taxonomy" id="31243"/>
    <lineage>
        <taxon>Eukaryota</taxon>
        <taxon>Metazoa</taxon>
        <taxon>Ecdysozoa</taxon>
        <taxon>Nematoda</taxon>
        <taxon>Chromadorea</taxon>
        <taxon>Rhabditida</taxon>
        <taxon>Tylenchina</taxon>
        <taxon>Tylenchomorpha</taxon>
        <taxon>Tylenchoidea</taxon>
        <taxon>Heteroderidae</taxon>
        <taxon>Heteroderinae</taxon>
        <taxon>Globodera</taxon>
    </lineage>
</organism>
<dbReference type="PANTHER" id="PTHR35017">
    <property type="entry name" value="PROTEIN CBG16223-RELATED"/>
    <property type="match status" value="1"/>
</dbReference>
<feature type="region of interest" description="Disordered" evidence="1">
    <location>
        <begin position="360"/>
        <end position="379"/>
    </location>
</feature>
<keyword evidence="2" id="KW-1185">Reference proteome</keyword>
<dbReference type="WBParaSite" id="Gr19_v10_g7344.t2">
    <property type="protein sequence ID" value="Gr19_v10_g7344.t2"/>
    <property type="gene ID" value="Gr19_v10_g7344"/>
</dbReference>
<evidence type="ECO:0000313" key="2">
    <source>
        <dbReference type="Proteomes" id="UP000887572"/>
    </source>
</evidence>
<sequence length="522" mass="56799">MARPNHLKSFLLCAIVPITFILISSRYTLQQRNELTMDSPELLEKDDNGENGMDAFESMEQSSAGPMVGEKDELLIEWPQGWHRLLLRKFGRRALPIDGVKAKAMPCCAESIGQHVCNELRNRNPLLFRKRCKADADFAILQCCHSCRTNVAELGRELFAAGLKSRHCFDRHNRHFCAHFVHQSGMWAANVGKSVNCNGDGAALAFRVCRRSCGFCDVKLYQQQNRNCISRLWKIATTNGTTPTTATITLNGERWKPKVIMTTTQPQPLKSSSSPKPTTTATTSSSTATRIASRTASSPPTLLPTHLTPTTPRLRPCTLPSLPPLPSIPLPSMPWLPSPCLPLEPIAPLKWLTPATIATSTHSATRPRPTANPLPPLPVPLPPIVPIGRPPKGSSSRRRSGTTITIAWKPSPSAELPIPLPDEIIEAILNKLSGIDVDNYAVGECRECDEKSAESVEGPESAEKSERAKNSHEKSGEAGPAVAAAAAVQAEEVALLLDVLLKAAATHLMETEEETAADVADE</sequence>
<feature type="compositionally biased region" description="Basic and acidic residues" evidence="1">
    <location>
        <begin position="461"/>
        <end position="476"/>
    </location>
</feature>